<feature type="region of interest" description="Disordered" evidence="1">
    <location>
        <begin position="136"/>
        <end position="178"/>
    </location>
</feature>
<reference evidence="2 3" key="1">
    <citation type="submission" date="2019-07" db="EMBL/GenBank/DDBJ databases">
        <title>De Novo Assembly of kiwifruit Actinidia rufa.</title>
        <authorList>
            <person name="Sugita-Konishi S."/>
            <person name="Sato K."/>
            <person name="Mori E."/>
            <person name="Abe Y."/>
            <person name="Kisaki G."/>
            <person name="Hamano K."/>
            <person name="Suezawa K."/>
            <person name="Otani M."/>
            <person name="Fukuda T."/>
            <person name="Manabe T."/>
            <person name="Gomi K."/>
            <person name="Tabuchi M."/>
            <person name="Akimitsu K."/>
            <person name="Kataoka I."/>
        </authorList>
    </citation>
    <scope>NUCLEOTIDE SEQUENCE [LARGE SCALE GENOMIC DNA]</scope>
    <source>
        <strain evidence="3">cv. Fuchu</strain>
    </source>
</reference>
<sequence>MGNLTLLGRGPPSCYRWKASSVELYVGARRGTPEHEHWATFGGNPEGCQETEGDLHNGVSSDSSVPKWRHQKHDDGLSTTLQRTAKATSKQVPSRLLPEGEDNRDITIKRLQAQLAEMAQIMIDNSLMKPLQIEGVEPSRARSMGLKDPTRRAKKDKQHESHVDLDSQNDSKSMKARRRDVFTSSSAIPFGVEIACPVRGNELFATKVKGPYDRRKMVIGDQIAAIRSGEPHSLSKEKPPSFSVYTGAEERQRDCGCTEYEGSGGDLRLAIAGKQARQTFTLELGKELPNTSTVWAKAIVAAKLPLSSKLGMNNYAGVWTRGNVW</sequence>
<feature type="compositionally biased region" description="Polar residues" evidence="1">
    <location>
        <begin position="77"/>
        <end position="92"/>
    </location>
</feature>
<organism evidence="2 3">
    <name type="scientific">Actinidia rufa</name>
    <dbReference type="NCBI Taxonomy" id="165716"/>
    <lineage>
        <taxon>Eukaryota</taxon>
        <taxon>Viridiplantae</taxon>
        <taxon>Streptophyta</taxon>
        <taxon>Embryophyta</taxon>
        <taxon>Tracheophyta</taxon>
        <taxon>Spermatophyta</taxon>
        <taxon>Magnoliopsida</taxon>
        <taxon>eudicotyledons</taxon>
        <taxon>Gunneridae</taxon>
        <taxon>Pentapetalae</taxon>
        <taxon>asterids</taxon>
        <taxon>Ericales</taxon>
        <taxon>Actinidiaceae</taxon>
        <taxon>Actinidia</taxon>
    </lineage>
</organism>
<comment type="caution">
    <text evidence="2">The sequence shown here is derived from an EMBL/GenBank/DDBJ whole genome shotgun (WGS) entry which is preliminary data.</text>
</comment>
<evidence type="ECO:0000313" key="2">
    <source>
        <dbReference type="EMBL" id="GFY88483.1"/>
    </source>
</evidence>
<feature type="region of interest" description="Disordered" evidence="1">
    <location>
        <begin position="56"/>
        <end position="101"/>
    </location>
</feature>
<keyword evidence="3" id="KW-1185">Reference proteome</keyword>
<accession>A0A7J0EPY0</accession>
<dbReference type="EMBL" id="BJWL01000006">
    <property type="protein sequence ID" value="GFY88483.1"/>
    <property type="molecule type" value="Genomic_DNA"/>
</dbReference>
<proteinExistence type="predicted"/>
<dbReference type="Proteomes" id="UP000585474">
    <property type="component" value="Unassembled WGS sequence"/>
</dbReference>
<protein>
    <submittedName>
        <fullName evidence="2">Uncharacterized protein</fullName>
    </submittedName>
</protein>
<name>A0A7J0EPY0_9ERIC</name>
<gene>
    <name evidence="2" type="ORF">Acr_06g0004230</name>
</gene>
<evidence type="ECO:0000313" key="3">
    <source>
        <dbReference type="Proteomes" id="UP000585474"/>
    </source>
</evidence>
<dbReference type="AlphaFoldDB" id="A0A7J0EPY0"/>
<evidence type="ECO:0000256" key="1">
    <source>
        <dbReference type="SAM" id="MobiDB-lite"/>
    </source>
</evidence>